<dbReference type="InterPro" id="IPR000836">
    <property type="entry name" value="PRTase_dom"/>
</dbReference>
<dbReference type="SUPFAM" id="SSF53271">
    <property type="entry name" value="PRTase-like"/>
    <property type="match status" value="1"/>
</dbReference>
<dbReference type="Gene3D" id="3.40.50.2020">
    <property type="match status" value="1"/>
</dbReference>
<dbReference type="Proteomes" id="UP001373714">
    <property type="component" value="Unassembled WGS sequence"/>
</dbReference>
<keyword evidence="3" id="KW-1185">Reference proteome</keyword>
<evidence type="ECO:0000313" key="3">
    <source>
        <dbReference type="Proteomes" id="UP001373714"/>
    </source>
</evidence>
<dbReference type="InterPro" id="IPR027417">
    <property type="entry name" value="P-loop_NTPase"/>
</dbReference>
<dbReference type="GO" id="GO:0006564">
    <property type="term" value="P:L-serine biosynthetic process"/>
    <property type="evidence" value="ECO:0007669"/>
    <property type="project" value="TreeGrafter"/>
</dbReference>
<accession>A0AAV9TWQ2</accession>
<gene>
    <name evidence="2" type="ORF">TWF730_006120</name>
</gene>
<dbReference type="InterPro" id="IPR050582">
    <property type="entry name" value="HAD-like_SerB"/>
</dbReference>
<dbReference type="CDD" id="cd06223">
    <property type="entry name" value="PRTases_typeI"/>
    <property type="match status" value="1"/>
</dbReference>
<dbReference type="PANTHER" id="PTHR43344:SF20">
    <property type="entry name" value="URACIL PHOSPHORIBOSYLTRANSFERASE"/>
    <property type="match status" value="1"/>
</dbReference>
<name>A0AAV9TWQ2_9PEZI</name>
<dbReference type="EMBL" id="JAVHNS010000020">
    <property type="protein sequence ID" value="KAK6329823.1"/>
    <property type="molecule type" value="Genomic_DNA"/>
</dbReference>
<proteinExistence type="predicted"/>
<sequence length="669" mass="75238">MSIATQKKATIVGIYGIPGSGKSFVLRELERELGSNMFQFYEGSQVIAELVPGGLEEFKKLEDREKTNWRQIAIQSIGKHCLDNNLVGIVAGHYMFWDEDSNWGQPVFTKEDGNIFTHIIYLDVPADVASEQRINDKNRVRPSCSLQHLQKWKETEKEELRDLCYQNKILFSVVSPWSKILEQIKRLLDNFSKHREEYNRACVEDEVDKILEDFSEIQTMLVLDGDRTLSEEDTGRIFWDLVFQEKGLTNQVPPLKRLFGSSLGYSYTAFRQAALLYQGVAEESDFDRLCRNVASSIVIYPEFLQLLKKVLEHKHVGAVVVTCGLRLVWEKIIERQGLAGKIKVIGGGRLADKLVIDAAAKTVVVKRLKMHGVYVFAFGDSILDLPMLSKADEAIVVVGGEKTRSKTMDAALLNTLETGILSARQALLPSDVAPRLNLTLLPTVKFTDIKFIDSITCSRRQNIAQILHTTNRNSAKILMTPMRDAKIAGPALREAHRRVGWYLATEFLMDIIGIEEYPITHVQSNKTSGYRLLDESTTLIVALMRGGEPMALGVNDAFPTARFLHAKNPENLRLEHLPQQGSVILVDSVVNSGKTIVEFVRRITHLHSTIRIVVVAGVVQKQSITDGSLAQEVRNRRNINIVALRLSENKFTGKGNTDTGNRLFNTTHI</sequence>
<dbReference type="InterPro" id="IPR023214">
    <property type="entry name" value="HAD_sf"/>
</dbReference>
<dbReference type="GO" id="GO:0005737">
    <property type="term" value="C:cytoplasm"/>
    <property type="evidence" value="ECO:0007669"/>
    <property type="project" value="TreeGrafter"/>
</dbReference>
<dbReference type="InterPro" id="IPR029057">
    <property type="entry name" value="PRTase-like"/>
</dbReference>
<dbReference type="GO" id="GO:0036424">
    <property type="term" value="F:L-phosphoserine phosphatase activity"/>
    <property type="evidence" value="ECO:0007669"/>
    <property type="project" value="TreeGrafter"/>
</dbReference>
<dbReference type="Pfam" id="PF13207">
    <property type="entry name" value="AAA_17"/>
    <property type="match status" value="1"/>
</dbReference>
<dbReference type="GO" id="GO:0000287">
    <property type="term" value="F:magnesium ion binding"/>
    <property type="evidence" value="ECO:0007669"/>
    <property type="project" value="TreeGrafter"/>
</dbReference>
<dbReference type="PANTHER" id="PTHR43344">
    <property type="entry name" value="PHOSPHOSERINE PHOSPHATASE"/>
    <property type="match status" value="1"/>
</dbReference>
<dbReference type="Gene3D" id="3.40.50.300">
    <property type="entry name" value="P-loop containing nucleotide triphosphate hydrolases"/>
    <property type="match status" value="1"/>
</dbReference>
<dbReference type="Pfam" id="PF14681">
    <property type="entry name" value="UPRTase"/>
    <property type="match status" value="1"/>
</dbReference>
<dbReference type="Pfam" id="PF12710">
    <property type="entry name" value="HAD"/>
    <property type="match status" value="1"/>
</dbReference>
<dbReference type="SUPFAM" id="SSF56784">
    <property type="entry name" value="HAD-like"/>
    <property type="match status" value="1"/>
</dbReference>
<feature type="domain" description="Phosphoribosyltransferase" evidence="1">
    <location>
        <begin position="471"/>
        <end position="666"/>
    </location>
</feature>
<dbReference type="InterPro" id="IPR036412">
    <property type="entry name" value="HAD-like_sf"/>
</dbReference>
<organism evidence="2 3">
    <name type="scientific">Orbilia blumenaviensis</name>
    <dbReference type="NCBI Taxonomy" id="1796055"/>
    <lineage>
        <taxon>Eukaryota</taxon>
        <taxon>Fungi</taxon>
        <taxon>Dikarya</taxon>
        <taxon>Ascomycota</taxon>
        <taxon>Pezizomycotina</taxon>
        <taxon>Orbiliomycetes</taxon>
        <taxon>Orbiliales</taxon>
        <taxon>Orbiliaceae</taxon>
        <taxon>Orbilia</taxon>
    </lineage>
</organism>
<evidence type="ECO:0000259" key="1">
    <source>
        <dbReference type="Pfam" id="PF14681"/>
    </source>
</evidence>
<protein>
    <recommendedName>
        <fullName evidence="1">Phosphoribosyltransferase domain-containing protein</fullName>
    </recommendedName>
</protein>
<comment type="caution">
    <text evidence="2">The sequence shown here is derived from an EMBL/GenBank/DDBJ whole genome shotgun (WGS) entry which is preliminary data.</text>
</comment>
<dbReference type="SUPFAM" id="SSF52540">
    <property type="entry name" value="P-loop containing nucleoside triphosphate hydrolases"/>
    <property type="match status" value="1"/>
</dbReference>
<evidence type="ECO:0000313" key="2">
    <source>
        <dbReference type="EMBL" id="KAK6329823.1"/>
    </source>
</evidence>
<reference evidence="2 3" key="1">
    <citation type="submission" date="2019-10" db="EMBL/GenBank/DDBJ databases">
        <authorList>
            <person name="Palmer J.M."/>
        </authorList>
    </citation>
    <scope>NUCLEOTIDE SEQUENCE [LARGE SCALE GENOMIC DNA]</scope>
    <source>
        <strain evidence="2 3">TWF730</strain>
    </source>
</reference>
<dbReference type="Gene3D" id="3.40.50.1000">
    <property type="entry name" value="HAD superfamily/HAD-like"/>
    <property type="match status" value="1"/>
</dbReference>
<dbReference type="AlphaFoldDB" id="A0AAV9TWQ2"/>